<dbReference type="Pfam" id="PF13561">
    <property type="entry name" value="adh_short_C2"/>
    <property type="match status" value="1"/>
</dbReference>
<dbReference type="CDD" id="cd05233">
    <property type="entry name" value="SDR_c"/>
    <property type="match status" value="1"/>
</dbReference>
<name>A0AAW5QTK0_9HYPH</name>
<dbReference type="PRINTS" id="PR00080">
    <property type="entry name" value="SDRFAMILY"/>
</dbReference>
<comment type="similarity">
    <text evidence="1">Belongs to the short-chain dehydrogenases/reductases (SDR) family.</text>
</comment>
<sequence length="268" mass="28266">MAGRLEGKVALVMGAGSVGPGWGNGKATAVLFAREGASVLCADINADAARETADIIRGEGGAAKAVACDVADHADVRATVEAVMREWGRIDILDNNVGIAEVGGVVELPEAEWDRVFDINLKSAFLAMKEAIPHMVRQGGGSIVNISSIAAIRYTGVPYATYYATKAALNHLTRTTAVQYAPDKVRVNAVLPGLMKTPMVESSAGLAARYGEGDVEEMWRVRDAQVPMGHMGDAWDVANAALYLASDEARYVTGIELVVDGGITLKYS</sequence>
<evidence type="ECO:0000256" key="1">
    <source>
        <dbReference type="ARBA" id="ARBA00006484"/>
    </source>
</evidence>
<dbReference type="NCBIfam" id="NF005559">
    <property type="entry name" value="PRK07231.1"/>
    <property type="match status" value="1"/>
</dbReference>
<dbReference type="PANTHER" id="PTHR24321:SF15">
    <property type="entry name" value="OXIDOREDUCTASE UCPA"/>
    <property type="match status" value="1"/>
</dbReference>
<keyword evidence="4" id="KW-1185">Reference proteome</keyword>
<dbReference type="PANTHER" id="PTHR24321">
    <property type="entry name" value="DEHYDROGENASES, SHORT CHAIN"/>
    <property type="match status" value="1"/>
</dbReference>
<proteinExistence type="inferred from homology"/>
<dbReference type="Proteomes" id="UP001320898">
    <property type="component" value="Unassembled WGS sequence"/>
</dbReference>
<organism evidence="3 4">
    <name type="scientific">Microbaculum marinisediminis</name>
    <dbReference type="NCBI Taxonomy" id="2931392"/>
    <lineage>
        <taxon>Bacteria</taxon>
        <taxon>Pseudomonadati</taxon>
        <taxon>Pseudomonadota</taxon>
        <taxon>Alphaproteobacteria</taxon>
        <taxon>Hyphomicrobiales</taxon>
        <taxon>Tepidamorphaceae</taxon>
        <taxon>Microbaculum</taxon>
    </lineage>
</organism>
<dbReference type="RefSeq" id="WP_261614103.1">
    <property type="nucleotide sequence ID" value="NZ_JALIDZ010000001.1"/>
</dbReference>
<dbReference type="InterPro" id="IPR002347">
    <property type="entry name" value="SDR_fam"/>
</dbReference>
<protein>
    <submittedName>
        <fullName evidence="3">SDR family oxidoreductase</fullName>
    </submittedName>
</protein>
<dbReference type="GO" id="GO:0016491">
    <property type="term" value="F:oxidoreductase activity"/>
    <property type="evidence" value="ECO:0007669"/>
    <property type="project" value="UniProtKB-KW"/>
</dbReference>
<dbReference type="EMBL" id="JALIDZ010000001">
    <property type="protein sequence ID" value="MCT8970537.1"/>
    <property type="molecule type" value="Genomic_DNA"/>
</dbReference>
<dbReference type="FunFam" id="3.40.50.720:FF:000084">
    <property type="entry name" value="Short-chain dehydrogenase reductase"/>
    <property type="match status" value="1"/>
</dbReference>
<dbReference type="Gene3D" id="3.40.50.720">
    <property type="entry name" value="NAD(P)-binding Rossmann-like Domain"/>
    <property type="match status" value="1"/>
</dbReference>
<evidence type="ECO:0000313" key="3">
    <source>
        <dbReference type="EMBL" id="MCT8970537.1"/>
    </source>
</evidence>
<accession>A0AAW5QTK0</accession>
<keyword evidence="2" id="KW-0560">Oxidoreductase</keyword>
<gene>
    <name evidence="3" type="ORF">MUB46_01570</name>
</gene>
<reference evidence="3 4" key="1">
    <citation type="submission" date="2022-04" db="EMBL/GenBank/DDBJ databases">
        <authorList>
            <person name="Ye Y.-Q."/>
            <person name="Du Z.-J."/>
        </authorList>
    </citation>
    <scope>NUCLEOTIDE SEQUENCE [LARGE SCALE GENOMIC DNA]</scope>
    <source>
        <strain evidence="3 4">A6E488</strain>
    </source>
</reference>
<dbReference type="AlphaFoldDB" id="A0AAW5QTK0"/>
<comment type="caution">
    <text evidence="3">The sequence shown here is derived from an EMBL/GenBank/DDBJ whole genome shotgun (WGS) entry which is preliminary data.</text>
</comment>
<dbReference type="SUPFAM" id="SSF51735">
    <property type="entry name" value="NAD(P)-binding Rossmann-fold domains"/>
    <property type="match status" value="1"/>
</dbReference>
<dbReference type="InterPro" id="IPR036291">
    <property type="entry name" value="NAD(P)-bd_dom_sf"/>
</dbReference>
<dbReference type="PRINTS" id="PR00081">
    <property type="entry name" value="GDHRDH"/>
</dbReference>
<evidence type="ECO:0000313" key="4">
    <source>
        <dbReference type="Proteomes" id="UP001320898"/>
    </source>
</evidence>
<evidence type="ECO:0000256" key="2">
    <source>
        <dbReference type="ARBA" id="ARBA00023002"/>
    </source>
</evidence>